<dbReference type="SUPFAM" id="SSF46689">
    <property type="entry name" value="Homeodomain-like"/>
    <property type="match status" value="1"/>
</dbReference>
<dbReference type="AlphaFoldDB" id="A0AAD9DZP1"/>
<dbReference type="InterPro" id="IPR009057">
    <property type="entry name" value="Homeodomain-like_sf"/>
</dbReference>
<dbReference type="Proteomes" id="UP001239994">
    <property type="component" value="Unassembled WGS sequence"/>
</dbReference>
<feature type="compositionally biased region" description="Polar residues" evidence="3">
    <location>
        <begin position="238"/>
        <end position="256"/>
    </location>
</feature>
<feature type="domain" description="HTH myb-type" evidence="5">
    <location>
        <begin position="47"/>
        <end position="102"/>
    </location>
</feature>
<feature type="region of interest" description="Disordered" evidence="3">
    <location>
        <begin position="215"/>
        <end position="263"/>
    </location>
</feature>
<comment type="caution">
    <text evidence="6">The sequence shown here is derived from an EMBL/GenBank/DDBJ whole genome shotgun (WGS) entry which is preliminary data.</text>
</comment>
<dbReference type="GO" id="GO:0000278">
    <property type="term" value="P:mitotic cell cycle"/>
    <property type="evidence" value="ECO:0007669"/>
    <property type="project" value="TreeGrafter"/>
</dbReference>
<evidence type="ECO:0000259" key="4">
    <source>
        <dbReference type="PROSITE" id="PS50090"/>
    </source>
</evidence>
<dbReference type="PANTHER" id="PTHR45614">
    <property type="entry name" value="MYB PROTEIN-RELATED"/>
    <property type="match status" value="1"/>
</dbReference>
<evidence type="ECO:0000313" key="6">
    <source>
        <dbReference type="EMBL" id="KAK1801570.1"/>
    </source>
</evidence>
<keyword evidence="7" id="KW-1185">Reference proteome</keyword>
<reference evidence="6" key="1">
    <citation type="submission" date="2023-03" db="EMBL/GenBank/DDBJ databases">
        <title>Electrophorus voltai genome.</title>
        <authorList>
            <person name="Bian C."/>
        </authorList>
    </citation>
    <scope>NUCLEOTIDE SEQUENCE</scope>
    <source>
        <strain evidence="6">CB-2022</strain>
        <tissue evidence="6">Muscle</tissue>
    </source>
</reference>
<dbReference type="InterPro" id="IPR001005">
    <property type="entry name" value="SANT/Myb"/>
</dbReference>
<dbReference type="GO" id="GO:0005634">
    <property type="term" value="C:nucleus"/>
    <property type="evidence" value="ECO:0007669"/>
    <property type="project" value="TreeGrafter"/>
</dbReference>
<dbReference type="GO" id="GO:0045944">
    <property type="term" value="P:positive regulation of transcription by RNA polymerase II"/>
    <property type="evidence" value="ECO:0007669"/>
    <property type="project" value="TreeGrafter"/>
</dbReference>
<dbReference type="CDD" id="cd00167">
    <property type="entry name" value="SANT"/>
    <property type="match status" value="2"/>
</dbReference>
<evidence type="ECO:0000256" key="3">
    <source>
        <dbReference type="SAM" id="MobiDB-lite"/>
    </source>
</evidence>
<evidence type="ECO:0000256" key="2">
    <source>
        <dbReference type="ARBA" id="ARBA00023125"/>
    </source>
</evidence>
<dbReference type="PROSITE" id="PS51294">
    <property type="entry name" value="HTH_MYB"/>
    <property type="match status" value="2"/>
</dbReference>
<dbReference type="SMART" id="SM00717">
    <property type="entry name" value="SANT"/>
    <property type="match status" value="2"/>
</dbReference>
<accession>A0AAD9DZP1</accession>
<proteinExistence type="predicted"/>
<dbReference type="GO" id="GO:0000978">
    <property type="term" value="F:RNA polymerase II cis-regulatory region sequence-specific DNA binding"/>
    <property type="evidence" value="ECO:0007669"/>
    <property type="project" value="TreeGrafter"/>
</dbReference>
<keyword evidence="1" id="KW-0677">Repeat</keyword>
<dbReference type="GO" id="GO:0000981">
    <property type="term" value="F:DNA-binding transcription factor activity, RNA polymerase II-specific"/>
    <property type="evidence" value="ECO:0007669"/>
    <property type="project" value="TreeGrafter"/>
</dbReference>
<dbReference type="Gene3D" id="1.10.10.60">
    <property type="entry name" value="Homeodomain-like"/>
    <property type="match status" value="2"/>
</dbReference>
<gene>
    <name evidence="6" type="ORF">P4O66_004625</name>
</gene>
<dbReference type="InterPro" id="IPR050560">
    <property type="entry name" value="MYB_TF"/>
</dbReference>
<dbReference type="FunFam" id="1.10.10.60:FF:000010">
    <property type="entry name" value="Transcriptional activator Myb isoform A"/>
    <property type="match status" value="1"/>
</dbReference>
<evidence type="ECO:0000259" key="5">
    <source>
        <dbReference type="PROSITE" id="PS51294"/>
    </source>
</evidence>
<keyword evidence="2" id="KW-0238">DNA-binding</keyword>
<dbReference type="PROSITE" id="PS50090">
    <property type="entry name" value="MYB_LIKE"/>
    <property type="match status" value="2"/>
</dbReference>
<name>A0AAD9DZP1_9TELE</name>
<feature type="compositionally biased region" description="Basic and acidic residues" evidence="3">
    <location>
        <begin position="215"/>
        <end position="231"/>
    </location>
</feature>
<evidence type="ECO:0000256" key="1">
    <source>
        <dbReference type="ARBA" id="ARBA00022737"/>
    </source>
</evidence>
<protein>
    <submittedName>
        <fullName evidence="6">Uncharacterized protein</fullName>
    </submittedName>
</protein>
<feature type="domain" description="HTH myb-type" evidence="5">
    <location>
        <begin position="103"/>
        <end position="153"/>
    </location>
</feature>
<dbReference type="InterPro" id="IPR017930">
    <property type="entry name" value="Myb_dom"/>
</dbReference>
<dbReference type="PANTHER" id="PTHR45614:SF9">
    <property type="entry name" value="MYB-RELATED PROTEIN A"/>
    <property type="match status" value="1"/>
</dbReference>
<organism evidence="6 7">
    <name type="scientific">Electrophorus voltai</name>
    <dbReference type="NCBI Taxonomy" id="2609070"/>
    <lineage>
        <taxon>Eukaryota</taxon>
        <taxon>Metazoa</taxon>
        <taxon>Chordata</taxon>
        <taxon>Craniata</taxon>
        <taxon>Vertebrata</taxon>
        <taxon>Euteleostomi</taxon>
        <taxon>Actinopterygii</taxon>
        <taxon>Neopterygii</taxon>
        <taxon>Teleostei</taxon>
        <taxon>Ostariophysi</taxon>
        <taxon>Gymnotiformes</taxon>
        <taxon>Gymnotoidei</taxon>
        <taxon>Gymnotidae</taxon>
        <taxon>Electrophorus</taxon>
    </lineage>
</organism>
<evidence type="ECO:0000313" key="7">
    <source>
        <dbReference type="Proteomes" id="UP001239994"/>
    </source>
</evidence>
<feature type="domain" description="Myb-like" evidence="4">
    <location>
        <begin position="99"/>
        <end position="149"/>
    </location>
</feature>
<feature type="domain" description="Myb-like" evidence="4">
    <location>
        <begin position="47"/>
        <end position="98"/>
    </location>
</feature>
<dbReference type="Pfam" id="PF13921">
    <property type="entry name" value="Myb_DNA-bind_6"/>
    <property type="match status" value="1"/>
</dbReference>
<dbReference type="EMBL" id="JAROKS010000008">
    <property type="protein sequence ID" value="KAK1801570.1"/>
    <property type="molecule type" value="Genomic_DNA"/>
</dbReference>
<sequence>MEETENLNPVMDIPEDQTANDMSRAKWTLEEGRSEQDCKHRFTTVLDPNLVKGSWTKEEDERLMELVTKFGDKKWTRIAKYLKGRRGKQCRERWHNHLDPSINKTSWTTEEDVIICKAHNMLGNRWAKISRLLPGRTDNSIKNHWYSTLKRKVETGALVLDDGDMPCVEPSIQNNANKSPPVEENKVDTACVGLTSGAMVDITEDLDRQEKPIKERQEELSWMNESKDCGTGKKRNAVNHSQKFQGSKAKPQTQNKKAVESRL</sequence>